<comment type="caution">
    <text evidence="2">The sequence shown here is derived from an EMBL/GenBank/DDBJ whole genome shotgun (WGS) entry which is preliminary data.</text>
</comment>
<dbReference type="InterPro" id="IPR037401">
    <property type="entry name" value="SnoaL-like"/>
</dbReference>
<name>A0A8J3QED2_9ACTN</name>
<feature type="domain" description="SnoaL-like" evidence="1">
    <location>
        <begin position="5"/>
        <end position="129"/>
    </location>
</feature>
<dbReference type="Gene3D" id="3.10.450.50">
    <property type="match status" value="1"/>
</dbReference>
<evidence type="ECO:0000259" key="1">
    <source>
        <dbReference type="Pfam" id="PF13577"/>
    </source>
</evidence>
<sequence>MTVNAELYAEVQQFYANQMRLLDNLKIEDYAATFTPDGWIEHAHRNERAEGRATMIAGMYAALPRYKGVVVRHWYDHLVIEPSDGDSLKVSYYTLVTRVDKEGHVVFEPTFTVDDVLVRINGVLHTKSRYIVKDTPTD</sequence>
<reference evidence="2" key="1">
    <citation type="submission" date="2021-01" db="EMBL/GenBank/DDBJ databases">
        <title>Whole genome shotgun sequence of Rhizocola hellebori NBRC 109834.</title>
        <authorList>
            <person name="Komaki H."/>
            <person name="Tamura T."/>
        </authorList>
    </citation>
    <scope>NUCLEOTIDE SEQUENCE</scope>
    <source>
        <strain evidence="2">NBRC 109834</strain>
    </source>
</reference>
<dbReference type="Proteomes" id="UP000612899">
    <property type="component" value="Unassembled WGS sequence"/>
</dbReference>
<dbReference type="EMBL" id="BONY01000045">
    <property type="protein sequence ID" value="GIH08179.1"/>
    <property type="molecule type" value="Genomic_DNA"/>
</dbReference>
<organism evidence="2 3">
    <name type="scientific">Rhizocola hellebori</name>
    <dbReference type="NCBI Taxonomy" id="1392758"/>
    <lineage>
        <taxon>Bacteria</taxon>
        <taxon>Bacillati</taxon>
        <taxon>Actinomycetota</taxon>
        <taxon>Actinomycetes</taxon>
        <taxon>Micromonosporales</taxon>
        <taxon>Micromonosporaceae</taxon>
        <taxon>Rhizocola</taxon>
    </lineage>
</organism>
<keyword evidence="3" id="KW-1185">Reference proteome</keyword>
<dbReference type="InterPro" id="IPR032710">
    <property type="entry name" value="NTF2-like_dom_sf"/>
</dbReference>
<proteinExistence type="predicted"/>
<dbReference type="Pfam" id="PF13577">
    <property type="entry name" value="SnoaL_4"/>
    <property type="match status" value="1"/>
</dbReference>
<dbReference type="SUPFAM" id="SSF54427">
    <property type="entry name" value="NTF2-like"/>
    <property type="match status" value="1"/>
</dbReference>
<evidence type="ECO:0000313" key="2">
    <source>
        <dbReference type="EMBL" id="GIH08179.1"/>
    </source>
</evidence>
<protein>
    <recommendedName>
        <fullName evidence="1">SnoaL-like domain-containing protein</fullName>
    </recommendedName>
</protein>
<dbReference type="AlphaFoldDB" id="A0A8J3QED2"/>
<evidence type="ECO:0000313" key="3">
    <source>
        <dbReference type="Proteomes" id="UP000612899"/>
    </source>
</evidence>
<gene>
    <name evidence="2" type="ORF">Rhe02_62460</name>
</gene>
<accession>A0A8J3QED2</accession>
<dbReference type="RefSeq" id="WP_203911934.1">
    <property type="nucleotide sequence ID" value="NZ_BONY01000045.1"/>
</dbReference>